<proteinExistence type="predicted"/>
<protein>
    <submittedName>
        <fullName evidence="2">Uncharacterized protein</fullName>
    </submittedName>
</protein>
<name>A0A838A888_9PSEU</name>
<feature type="region of interest" description="Disordered" evidence="1">
    <location>
        <begin position="154"/>
        <end position="181"/>
    </location>
</feature>
<accession>A0A838A888</accession>
<keyword evidence="3" id="KW-1185">Reference proteome</keyword>
<feature type="compositionally biased region" description="Basic and acidic residues" evidence="1">
    <location>
        <begin position="168"/>
        <end position="181"/>
    </location>
</feature>
<evidence type="ECO:0000313" key="3">
    <source>
        <dbReference type="Proteomes" id="UP000582974"/>
    </source>
</evidence>
<gene>
    <name evidence="2" type="ORF">H0B56_08125</name>
</gene>
<evidence type="ECO:0000256" key="1">
    <source>
        <dbReference type="SAM" id="MobiDB-lite"/>
    </source>
</evidence>
<comment type="caution">
    <text evidence="2">The sequence shown here is derived from an EMBL/GenBank/DDBJ whole genome shotgun (WGS) entry which is preliminary data.</text>
</comment>
<dbReference type="EMBL" id="JACCKD010000002">
    <property type="protein sequence ID" value="MBA0125505.1"/>
    <property type="molecule type" value="Genomic_DNA"/>
</dbReference>
<dbReference type="Proteomes" id="UP000582974">
    <property type="component" value="Unassembled WGS sequence"/>
</dbReference>
<dbReference type="AlphaFoldDB" id="A0A838A888"/>
<sequence>MTRPHETVAVAVLAALLAAGCGSDDGEPADVDAGGTTTPAQEGESRAPDVDDETLAWVGTMCTALNESGDAIGVPEIDPAHPESARDGFVSFLESIDAEFDALAETMEEVGAPPVTDGQDTFDAAMGTLESSQAAVRDAIASLVAAEVTDQESFEAAVSEAGETLEELDTKEGPTGDLRDNQALDTAFEEASECRNL</sequence>
<dbReference type="PROSITE" id="PS51257">
    <property type="entry name" value="PROKAR_LIPOPROTEIN"/>
    <property type="match status" value="1"/>
</dbReference>
<feature type="region of interest" description="Disordered" evidence="1">
    <location>
        <begin position="23"/>
        <end position="51"/>
    </location>
</feature>
<evidence type="ECO:0000313" key="2">
    <source>
        <dbReference type="EMBL" id="MBA0125505.1"/>
    </source>
</evidence>
<organism evidence="2 3">
    <name type="scientific">Haloechinothrix aidingensis</name>
    <dbReference type="NCBI Taxonomy" id="2752311"/>
    <lineage>
        <taxon>Bacteria</taxon>
        <taxon>Bacillati</taxon>
        <taxon>Actinomycetota</taxon>
        <taxon>Actinomycetes</taxon>
        <taxon>Pseudonocardiales</taxon>
        <taxon>Pseudonocardiaceae</taxon>
        <taxon>Haloechinothrix</taxon>
    </lineage>
</organism>
<reference evidence="2 3" key="1">
    <citation type="submission" date="2020-07" db="EMBL/GenBank/DDBJ databases">
        <title>Genome of Haloechinothrix sp.</title>
        <authorList>
            <person name="Tang S.-K."/>
            <person name="Yang L."/>
            <person name="Zhu W.-Y."/>
        </authorList>
    </citation>
    <scope>NUCLEOTIDE SEQUENCE [LARGE SCALE GENOMIC DNA]</scope>
    <source>
        <strain evidence="2 3">YIM 98757</strain>
    </source>
</reference>
<dbReference type="RefSeq" id="WP_180892280.1">
    <property type="nucleotide sequence ID" value="NZ_JACCKD010000002.1"/>
</dbReference>